<feature type="DNA-binding region" description="OmpR/PhoB-type" evidence="2">
    <location>
        <begin position="314"/>
        <end position="413"/>
    </location>
</feature>
<dbReference type="PANTHER" id="PTHR40082:SF1">
    <property type="entry name" value="BLR5956 PROTEIN"/>
    <property type="match status" value="1"/>
</dbReference>
<protein>
    <submittedName>
        <fullName evidence="4">Uroporphyrinogen-III synthase</fullName>
    </submittedName>
</protein>
<evidence type="ECO:0000313" key="5">
    <source>
        <dbReference type="Proteomes" id="UP000248924"/>
    </source>
</evidence>
<evidence type="ECO:0000313" key="4">
    <source>
        <dbReference type="EMBL" id="PZG23850.1"/>
    </source>
</evidence>
<dbReference type="SUPFAM" id="SSF69618">
    <property type="entry name" value="HemD-like"/>
    <property type="match status" value="1"/>
</dbReference>
<dbReference type="AlphaFoldDB" id="A0A2W2FEH4"/>
<dbReference type="InterPro" id="IPR036388">
    <property type="entry name" value="WH-like_DNA-bd_sf"/>
</dbReference>
<dbReference type="GO" id="GO:0006780">
    <property type="term" value="P:uroporphyrinogen III biosynthetic process"/>
    <property type="evidence" value="ECO:0007669"/>
    <property type="project" value="InterPro"/>
</dbReference>
<dbReference type="EMBL" id="POTY01000006">
    <property type="protein sequence ID" value="PZG23850.1"/>
    <property type="molecule type" value="Genomic_DNA"/>
</dbReference>
<dbReference type="Proteomes" id="UP000248924">
    <property type="component" value="Unassembled WGS sequence"/>
</dbReference>
<dbReference type="Gene3D" id="3.40.50.10090">
    <property type="match status" value="2"/>
</dbReference>
<keyword evidence="1 2" id="KW-0238">DNA-binding</keyword>
<dbReference type="GO" id="GO:0006355">
    <property type="term" value="P:regulation of DNA-templated transcription"/>
    <property type="evidence" value="ECO:0007669"/>
    <property type="project" value="InterPro"/>
</dbReference>
<dbReference type="Pfam" id="PF02602">
    <property type="entry name" value="HEM4"/>
    <property type="match status" value="1"/>
</dbReference>
<dbReference type="PROSITE" id="PS51755">
    <property type="entry name" value="OMPR_PHOB"/>
    <property type="match status" value="1"/>
</dbReference>
<dbReference type="GO" id="GO:0004852">
    <property type="term" value="F:uroporphyrinogen-III synthase activity"/>
    <property type="evidence" value="ECO:0007669"/>
    <property type="project" value="InterPro"/>
</dbReference>
<dbReference type="Gene3D" id="1.10.10.10">
    <property type="entry name" value="Winged helix-like DNA-binding domain superfamily/Winged helix DNA-binding domain"/>
    <property type="match status" value="1"/>
</dbReference>
<dbReference type="CDD" id="cd00383">
    <property type="entry name" value="trans_reg_C"/>
    <property type="match status" value="1"/>
</dbReference>
<evidence type="ECO:0000256" key="2">
    <source>
        <dbReference type="PROSITE-ProRule" id="PRU01091"/>
    </source>
</evidence>
<gene>
    <name evidence="4" type="ORF">C1I95_02155</name>
</gene>
<dbReference type="InterPro" id="IPR036108">
    <property type="entry name" value="4pyrrol_syn_uPrphyn_synt_sf"/>
</dbReference>
<keyword evidence="5" id="KW-1185">Reference proteome</keyword>
<sequence>MDCAVASGPLRQDFLPTKRDALWIEPPPARSRGNHDDTTRGEADVQELAGCTIAVVSERRRHDLTDLLEATAARPVNIQAVRSVAQPIAEHVAAATRRCIERPVHEVIVSSGFGLRAWLRIAEQNGHLDALVARLSHARLLARDAHAADTLRDLGLSQIWATASASVEDLFRYLSAQPMTGRRVVAQVESERHREYCEALRRHGAVVVEVATSRFLPPLRTDVLRRLGTLVIRRQVDALALTGPSSSENLLRQATADGVLDEVLNTLATDVTPVCLGHLAAEPLRAHGLTPYVARAPALTDLVNALSAYLPRRTIELTVAGHRLGVRSQAVVIDHRAIPVQPGPIAVLRALARRPGRVLSPAEIRNDSPTWSDVDDHAVEMAVSRLRRAFDGTPLQGVDLVQTVMKRGYRIASARVAATRSEASTADRTTPLP</sequence>
<dbReference type="NCBIfam" id="NF005568">
    <property type="entry name" value="PRK07239.1"/>
    <property type="match status" value="1"/>
</dbReference>
<feature type="domain" description="OmpR/PhoB-type" evidence="3">
    <location>
        <begin position="314"/>
        <end position="413"/>
    </location>
</feature>
<evidence type="ECO:0000256" key="1">
    <source>
        <dbReference type="ARBA" id="ARBA00023125"/>
    </source>
</evidence>
<evidence type="ECO:0000259" key="3">
    <source>
        <dbReference type="PROSITE" id="PS51755"/>
    </source>
</evidence>
<reference evidence="4 5" key="1">
    <citation type="submission" date="2018-01" db="EMBL/GenBank/DDBJ databases">
        <title>Draft genome sequence of Jishengella sp. NA12.</title>
        <authorList>
            <person name="Sahin N."/>
            <person name="Ay H."/>
            <person name="Saygin H."/>
        </authorList>
    </citation>
    <scope>NUCLEOTIDE SEQUENCE [LARGE SCALE GENOMIC DNA]</scope>
    <source>
        <strain evidence="4 5">NA12</strain>
    </source>
</reference>
<proteinExistence type="predicted"/>
<dbReference type="InterPro" id="IPR003754">
    <property type="entry name" value="4pyrrol_synth_uPrphyn_synth"/>
</dbReference>
<comment type="caution">
    <text evidence="4">The sequence shown here is derived from an EMBL/GenBank/DDBJ whole genome shotgun (WGS) entry which is preliminary data.</text>
</comment>
<dbReference type="InterPro" id="IPR016032">
    <property type="entry name" value="Sig_transdc_resp-reg_C-effctor"/>
</dbReference>
<organism evidence="4 5">
    <name type="scientific">Micromonospora craterilacus</name>
    <dbReference type="NCBI Taxonomy" id="1655439"/>
    <lineage>
        <taxon>Bacteria</taxon>
        <taxon>Bacillati</taxon>
        <taxon>Actinomycetota</taxon>
        <taxon>Actinomycetes</taxon>
        <taxon>Micromonosporales</taxon>
        <taxon>Micromonosporaceae</taxon>
        <taxon>Micromonospora</taxon>
    </lineage>
</organism>
<dbReference type="InterPro" id="IPR001867">
    <property type="entry name" value="OmpR/PhoB-type_DNA-bd"/>
</dbReference>
<dbReference type="SUPFAM" id="SSF46894">
    <property type="entry name" value="C-terminal effector domain of the bipartite response regulators"/>
    <property type="match status" value="1"/>
</dbReference>
<dbReference type="InterPro" id="IPR039793">
    <property type="entry name" value="UROS/Hem4"/>
</dbReference>
<dbReference type="Pfam" id="PF00486">
    <property type="entry name" value="Trans_reg_C"/>
    <property type="match status" value="1"/>
</dbReference>
<name>A0A2W2FEH4_9ACTN</name>
<dbReference type="PANTHER" id="PTHR40082">
    <property type="entry name" value="BLR5956 PROTEIN"/>
    <property type="match status" value="1"/>
</dbReference>
<accession>A0A2W2FEH4</accession>
<dbReference type="GO" id="GO:0003677">
    <property type="term" value="F:DNA binding"/>
    <property type="evidence" value="ECO:0007669"/>
    <property type="project" value="UniProtKB-UniRule"/>
</dbReference>
<dbReference type="SMART" id="SM00862">
    <property type="entry name" value="Trans_reg_C"/>
    <property type="match status" value="1"/>
</dbReference>
<dbReference type="GO" id="GO:0000160">
    <property type="term" value="P:phosphorelay signal transduction system"/>
    <property type="evidence" value="ECO:0007669"/>
    <property type="project" value="InterPro"/>
</dbReference>